<evidence type="ECO:0000256" key="13">
    <source>
        <dbReference type="ARBA" id="ARBA00023006"/>
    </source>
</evidence>
<comment type="subcellular location">
    <subcellularLocation>
        <location evidence="2">Lysosome membrane</location>
    </subcellularLocation>
</comment>
<comment type="catalytic activity">
    <reaction evidence="1">
        <text>S-ubiquitinyl-[E2 ubiquitin-conjugating enzyme]-L-cysteine + [acceptor protein]-L-lysine = [E2 ubiquitin-conjugating enzyme]-L-cysteine + N(6)-ubiquitinyl-[acceptor protein]-L-lysine.</text>
        <dbReference type="EC" id="2.3.2.27"/>
    </reaction>
</comment>
<comment type="pathway">
    <text evidence="3">Protein modification; protein ubiquitination.</text>
</comment>
<keyword evidence="6 18" id="KW-0853">WD repeat</keyword>
<dbReference type="Pfam" id="PF00400">
    <property type="entry name" value="WD40"/>
    <property type="match status" value="3"/>
</dbReference>
<dbReference type="GO" id="GO:0061700">
    <property type="term" value="C:GATOR2 complex"/>
    <property type="evidence" value="ECO:0007669"/>
    <property type="project" value="TreeGrafter"/>
</dbReference>
<dbReference type="PANTHER" id="PTHR46200:SF1">
    <property type="entry name" value="GATOR COMPLEX PROTEIN WDR24"/>
    <property type="match status" value="1"/>
</dbReference>
<dbReference type="STRING" id="137246.A0A401RGD8"/>
<accession>A0A401RGD8</accession>
<dbReference type="PROSITE" id="PS50082">
    <property type="entry name" value="WD_REPEATS_2"/>
    <property type="match status" value="2"/>
</dbReference>
<dbReference type="FunFam" id="2.130.10.10:FF:000106">
    <property type="entry name" value="WD repeat domain 24"/>
    <property type="match status" value="1"/>
</dbReference>
<dbReference type="InterPro" id="IPR037590">
    <property type="entry name" value="WDR24"/>
</dbReference>
<comment type="caution">
    <text evidence="20">The sequence shown here is derived from an EMBL/GenBank/DDBJ whole genome shotgun (WGS) entry which is preliminary data.</text>
</comment>
<dbReference type="Gene3D" id="2.130.10.10">
    <property type="entry name" value="YVTN repeat-like/Quinoprotein amine dehydrogenase"/>
    <property type="match status" value="1"/>
</dbReference>
<name>A0A401RGD8_CHIPU</name>
<evidence type="ECO:0000313" key="21">
    <source>
        <dbReference type="Proteomes" id="UP000287033"/>
    </source>
</evidence>
<evidence type="ECO:0000256" key="12">
    <source>
        <dbReference type="ARBA" id="ARBA00022833"/>
    </source>
</evidence>
<dbReference type="PROSITE" id="PS00678">
    <property type="entry name" value="WD_REPEATS_1"/>
    <property type="match status" value="1"/>
</dbReference>
<evidence type="ECO:0000256" key="2">
    <source>
        <dbReference type="ARBA" id="ARBA00004656"/>
    </source>
</evidence>
<evidence type="ECO:0000256" key="16">
    <source>
        <dbReference type="ARBA" id="ARBA00040269"/>
    </source>
</evidence>
<dbReference type="EMBL" id="BEZZ01001293">
    <property type="protein sequence ID" value="GCC17156.1"/>
    <property type="molecule type" value="Genomic_DNA"/>
</dbReference>
<evidence type="ECO:0000256" key="9">
    <source>
        <dbReference type="ARBA" id="ARBA00022737"/>
    </source>
</evidence>
<dbReference type="CDD" id="cd16693">
    <property type="entry name" value="mRING-H2-C3H3C2_WDR24"/>
    <property type="match status" value="1"/>
</dbReference>
<protein>
    <recommendedName>
        <fullName evidence="16">GATOR2 complex protein WDR24</fullName>
        <ecNumber evidence="5">2.3.2.27</ecNumber>
    </recommendedName>
</protein>
<dbReference type="SMART" id="SM00320">
    <property type="entry name" value="WD40"/>
    <property type="match status" value="6"/>
</dbReference>
<keyword evidence="21" id="KW-1185">Reference proteome</keyword>
<keyword evidence="9" id="KW-0677">Repeat</keyword>
<dbReference type="GO" id="GO:0034198">
    <property type="term" value="P:cellular response to amino acid starvation"/>
    <property type="evidence" value="ECO:0007669"/>
    <property type="project" value="TreeGrafter"/>
</dbReference>
<evidence type="ECO:0000256" key="11">
    <source>
        <dbReference type="ARBA" id="ARBA00022786"/>
    </source>
</evidence>
<proteinExistence type="inferred from homology"/>
<sequence length="928" mass="104916">MGSLGEVDHSEDYVEEQGSYLQLMKGRGEDHGESGSALAAPSGQEDTVDTPRHFRAQPFPSLPKRAERLVAQAHVTRVYITWGGTLVGVVAGEGRRRRFPVAGGGRKGGGDGFRVHGGGRQAFHKIDLPLHNWQRCLKLLVFSMEKMARVTTVLSGSTITGRTMFCHLDAPANAISVCRDAAQVVVAGRNIFKIYSIEEEQFVERANLRVGRKLSLNFSCADVVWHQMDDNLLATAATNGAVVTWNLGKPSRNKQDQLFTEHKRTVNKVCFHPNEVNMLLSGSQDGYMKCFDLRKRESVSTFSGQSESVRDVQFSIKDYFAFAASFENGNVQLWDIRRPDRYERMFTAHNGPVFCCDWHPDDRGWLATGGRDKMVKVWDLSTTRTKEVYCVQTIASVARVKWRPEMKYHLATCSMMVDHNIYVWDIRRPYIPFGMFEEHKDVTTGIIWRHIHDPYYLLSGSKDSTLYQHMFKDASRPVDRANPEGLCYGLFGDLAFAGKDSMFTSDSNRKTYGGERRYPIFFFKKPDLSEQFANVSSSLNVFEMEGGSNSVDWFVNMAQQYILTGRSLAELCDHNAKIAKELYRYQVAQTWTMLRIVYSSPGAISSVNLNQSIGKSGGLPLMNSLKELSVALNNEPRLERGKAENWQEMNHIHSSNPLITANEENEETEGSDVPADYLFGDVEGDEDDLYMVDHENAPAEEHEYILPQEAFQLRHEIIDNPSAPDHLQDKVESPHVSGNEAETVCLTPIESFSLMSISQPLYDAYLPADYFNSLVKDMLHYYAEQGDVQMAVSVLIVLGDRIRKEIDEQTQEHWYTSYIDLLQRFKLWNVSNEVIKLSTCSSINCFNQASTSLHINCSNCKRPMSSKGWICDRCRQCASMCAVCHQVVKGLFVWCQGCSHGGHLQHIMNWLRTSSHCPAGCGHLCEYT</sequence>
<reference evidence="20 21" key="1">
    <citation type="journal article" date="2018" name="Nat. Ecol. Evol.">
        <title>Shark genomes provide insights into elasmobranch evolution and the origin of vertebrates.</title>
        <authorList>
            <person name="Hara Y"/>
            <person name="Yamaguchi K"/>
            <person name="Onimaru K"/>
            <person name="Kadota M"/>
            <person name="Koyanagi M"/>
            <person name="Keeley SD"/>
            <person name="Tatsumi K"/>
            <person name="Tanaka K"/>
            <person name="Motone F"/>
            <person name="Kageyama Y"/>
            <person name="Nozu R"/>
            <person name="Adachi N"/>
            <person name="Nishimura O"/>
            <person name="Nakagawa R"/>
            <person name="Tanegashima C"/>
            <person name="Kiyatake I"/>
            <person name="Matsumoto R"/>
            <person name="Murakumo K"/>
            <person name="Nishida K"/>
            <person name="Terakita A"/>
            <person name="Kuratani S"/>
            <person name="Sato K"/>
            <person name="Hyodo S Kuraku.S."/>
        </authorList>
    </citation>
    <scope>NUCLEOTIDE SEQUENCE [LARGE SCALE GENOMIC DNA]</scope>
</reference>
<comment type="similarity">
    <text evidence="4">Belongs to the WD repeat WDR24 family.</text>
</comment>
<dbReference type="GO" id="GO:0016239">
    <property type="term" value="P:positive regulation of macroautophagy"/>
    <property type="evidence" value="ECO:0007669"/>
    <property type="project" value="TreeGrafter"/>
</dbReference>
<dbReference type="OMA" id="EPMWLIS"/>
<evidence type="ECO:0000256" key="3">
    <source>
        <dbReference type="ARBA" id="ARBA00004906"/>
    </source>
</evidence>
<dbReference type="OrthoDB" id="60955at2759"/>
<keyword evidence="14" id="KW-0472">Membrane</keyword>
<evidence type="ECO:0000256" key="17">
    <source>
        <dbReference type="ARBA" id="ARBA00046230"/>
    </source>
</evidence>
<comment type="function">
    <text evidence="17">Catalytic component of the GATOR2 complex, a multiprotein complex that acts as an activator of the amino acid-sensing branch of the mTORC1 signaling pathway. The GATOR2 complex indirectly activates mTORC1 through the inhibition of the GATOR1 subcomplex. GATOR2 probably acts as an E3 ubiquitin-protein ligase toward GATOR1. In the presence of abundant amino acids, the GATOR2 complex mediates ubiquitination of the NPRL2 core component of the GATOR1 complex, leading to GATOR1 inactivation. In the absence of amino acids, GATOR2 is inhibited, activating the GATOR1 complex. In addition to its role in regulation of the mTORC1 complex, promotes the acidification of lysosomes and facilitates autophagic flux. Within the GATOR2 complex, WDR24 constitutes the catalytic subunit that mediates 'Lys-6'-linked ubiquitination of NPRL2.</text>
</comment>
<evidence type="ECO:0000256" key="7">
    <source>
        <dbReference type="ARBA" id="ARBA00022679"/>
    </source>
</evidence>
<dbReference type="SUPFAM" id="SSF50978">
    <property type="entry name" value="WD40 repeat-like"/>
    <property type="match status" value="1"/>
</dbReference>
<dbReference type="GO" id="GO:0008270">
    <property type="term" value="F:zinc ion binding"/>
    <property type="evidence" value="ECO:0007669"/>
    <property type="project" value="UniProtKB-KW"/>
</dbReference>
<keyword evidence="10" id="KW-0863">Zinc-finger</keyword>
<dbReference type="GO" id="GO:0061630">
    <property type="term" value="F:ubiquitin protein ligase activity"/>
    <property type="evidence" value="ECO:0007669"/>
    <property type="project" value="UniProtKB-EC"/>
</dbReference>
<dbReference type="AlphaFoldDB" id="A0A401RGD8"/>
<evidence type="ECO:0000256" key="18">
    <source>
        <dbReference type="PROSITE-ProRule" id="PRU00221"/>
    </source>
</evidence>
<dbReference type="InterPro" id="IPR001680">
    <property type="entry name" value="WD40_rpt"/>
</dbReference>
<feature type="repeat" description="WD" evidence="18">
    <location>
        <begin position="346"/>
        <end position="388"/>
    </location>
</feature>
<keyword evidence="8" id="KW-0479">Metal-binding</keyword>
<gene>
    <name evidence="20" type="ORF">chiPu_0017468</name>
</gene>
<organism evidence="20 21">
    <name type="scientific">Chiloscyllium punctatum</name>
    <name type="common">Brownbanded bambooshark</name>
    <name type="synonym">Hemiscyllium punctatum</name>
    <dbReference type="NCBI Taxonomy" id="137246"/>
    <lineage>
        <taxon>Eukaryota</taxon>
        <taxon>Metazoa</taxon>
        <taxon>Chordata</taxon>
        <taxon>Craniata</taxon>
        <taxon>Vertebrata</taxon>
        <taxon>Chondrichthyes</taxon>
        <taxon>Elasmobranchii</taxon>
        <taxon>Galeomorphii</taxon>
        <taxon>Galeoidea</taxon>
        <taxon>Orectolobiformes</taxon>
        <taxon>Hemiscylliidae</taxon>
        <taxon>Chiloscyllium</taxon>
    </lineage>
</organism>
<evidence type="ECO:0000256" key="1">
    <source>
        <dbReference type="ARBA" id="ARBA00000900"/>
    </source>
</evidence>
<keyword evidence="7" id="KW-0808">Transferase</keyword>
<feature type="region of interest" description="Disordered" evidence="19">
    <location>
        <begin position="25"/>
        <end position="60"/>
    </location>
</feature>
<keyword evidence="15" id="KW-0458">Lysosome</keyword>
<dbReference type="GO" id="GO:0005765">
    <property type="term" value="C:lysosomal membrane"/>
    <property type="evidence" value="ECO:0007669"/>
    <property type="project" value="UniProtKB-SubCell"/>
</dbReference>
<dbReference type="GO" id="GO:0005829">
    <property type="term" value="C:cytosol"/>
    <property type="evidence" value="ECO:0007669"/>
    <property type="project" value="TreeGrafter"/>
</dbReference>
<feature type="repeat" description="WD" evidence="18">
    <location>
        <begin position="259"/>
        <end position="301"/>
    </location>
</feature>
<evidence type="ECO:0000256" key="19">
    <source>
        <dbReference type="SAM" id="MobiDB-lite"/>
    </source>
</evidence>
<evidence type="ECO:0000256" key="4">
    <source>
        <dbReference type="ARBA" id="ARBA00008134"/>
    </source>
</evidence>
<keyword evidence="13" id="KW-0072">Autophagy</keyword>
<dbReference type="InterPro" id="IPR019775">
    <property type="entry name" value="WD40_repeat_CS"/>
</dbReference>
<dbReference type="InterPro" id="IPR036322">
    <property type="entry name" value="WD40_repeat_dom_sf"/>
</dbReference>
<dbReference type="PROSITE" id="PS50294">
    <property type="entry name" value="WD_REPEATS_REGION"/>
    <property type="match status" value="1"/>
</dbReference>
<keyword evidence="12" id="KW-0862">Zinc</keyword>
<evidence type="ECO:0000256" key="6">
    <source>
        <dbReference type="ARBA" id="ARBA00022574"/>
    </source>
</evidence>
<dbReference type="GO" id="GO:0006914">
    <property type="term" value="P:autophagy"/>
    <property type="evidence" value="ECO:0007669"/>
    <property type="project" value="UniProtKB-KW"/>
</dbReference>
<keyword evidence="11" id="KW-0833">Ubl conjugation pathway</keyword>
<dbReference type="InterPro" id="IPR015943">
    <property type="entry name" value="WD40/YVTN_repeat-like_dom_sf"/>
</dbReference>
<evidence type="ECO:0000256" key="10">
    <source>
        <dbReference type="ARBA" id="ARBA00022771"/>
    </source>
</evidence>
<dbReference type="Proteomes" id="UP000287033">
    <property type="component" value="Unassembled WGS sequence"/>
</dbReference>
<evidence type="ECO:0000313" key="20">
    <source>
        <dbReference type="EMBL" id="GCC17156.1"/>
    </source>
</evidence>
<evidence type="ECO:0000256" key="15">
    <source>
        <dbReference type="ARBA" id="ARBA00023228"/>
    </source>
</evidence>
<dbReference type="PANTHER" id="PTHR46200">
    <property type="entry name" value="GATOR COMPLEX PROTEIN WDR24"/>
    <property type="match status" value="1"/>
</dbReference>
<evidence type="ECO:0000256" key="14">
    <source>
        <dbReference type="ARBA" id="ARBA00023136"/>
    </source>
</evidence>
<dbReference type="EC" id="2.3.2.27" evidence="5"/>
<evidence type="ECO:0000256" key="5">
    <source>
        <dbReference type="ARBA" id="ARBA00012483"/>
    </source>
</evidence>
<evidence type="ECO:0000256" key="8">
    <source>
        <dbReference type="ARBA" id="ARBA00022723"/>
    </source>
</evidence>
<dbReference type="GO" id="GO:1904263">
    <property type="term" value="P:positive regulation of TORC1 signaling"/>
    <property type="evidence" value="ECO:0007669"/>
    <property type="project" value="TreeGrafter"/>
</dbReference>